<name>H8I6I3_METCZ</name>
<keyword evidence="3" id="KW-0547">Nucleotide-binding</keyword>
<evidence type="ECO:0000313" key="10">
    <source>
        <dbReference type="Proteomes" id="UP000005233"/>
    </source>
</evidence>
<protein>
    <submittedName>
        <fullName evidence="9">F420-0:gamma-glutamyl ligase</fullName>
        <ecNumber evidence="9">6.3.2.-</ecNumber>
    </submittedName>
</protein>
<dbReference type="InterPro" id="IPR008225">
    <property type="entry name" value="F420-0_g-glutamyl_ligase"/>
</dbReference>
<keyword evidence="6" id="KW-0342">GTP-binding</keyword>
<accession>H8I6I3</accession>
<dbReference type="KEGG" id="mez:Mtc_0102"/>
<dbReference type="EMBL" id="CP003243">
    <property type="protein sequence ID" value="AFC98875.1"/>
    <property type="molecule type" value="Genomic_DNA"/>
</dbReference>
<dbReference type="AlphaFoldDB" id="H8I6I3"/>
<evidence type="ECO:0000259" key="8">
    <source>
        <dbReference type="Pfam" id="PF01996"/>
    </source>
</evidence>
<evidence type="ECO:0000256" key="5">
    <source>
        <dbReference type="ARBA" id="ARBA00022958"/>
    </source>
</evidence>
<dbReference type="PANTHER" id="PTHR47917:SF1">
    <property type="entry name" value="COENZYME F420:L-GLUTAMATE LIGASE"/>
    <property type="match status" value="1"/>
</dbReference>
<dbReference type="EC" id="6.3.2.-" evidence="9"/>
<dbReference type="eggNOG" id="arCOG02714">
    <property type="taxonomic scope" value="Archaea"/>
</dbReference>
<proteinExistence type="predicted"/>
<dbReference type="InterPro" id="IPR002847">
    <property type="entry name" value="F420-0_gamma-glut_ligase-dom"/>
</dbReference>
<organism evidence="9 10">
    <name type="scientific">Methanocella conradii (strain DSM 24694 / JCM 17849 / CGMCC 1.5162 / HZ254)</name>
    <dbReference type="NCBI Taxonomy" id="1041930"/>
    <lineage>
        <taxon>Archaea</taxon>
        <taxon>Methanobacteriati</taxon>
        <taxon>Methanobacteriota</taxon>
        <taxon>Stenosarchaea group</taxon>
        <taxon>Methanomicrobia</taxon>
        <taxon>Methanocellales</taxon>
        <taxon>Methanocellaceae</taxon>
        <taxon>Methanocella</taxon>
    </lineage>
</organism>
<evidence type="ECO:0000313" key="9">
    <source>
        <dbReference type="EMBL" id="AFC98875.1"/>
    </source>
</evidence>
<reference evidence="9 10" key="1">
    <citation type="journal article" date="2012" name="J. Bacteriol.">
        <title>Complete genome sequence of a thermophilic methanogen, Methanocella conradii HZ254, isolated from Chinese rice field soil.</title>
        <authorList>
            <person name="Lu Z."/>
            <person name="Lu Y."/>
        </authorList>
    </citation>
    <scope>NUCLEOTIDE SEQUENCE [LARGE SCALE GENOMIC DNA]</scope>
    <source>
        <strain evidence="10">DSM 24694 / JCM 17849 / CGMCC 1.5162 / HZ254</strain>
    </source>
</reference>
<evidence type="ECO:0000256" key="2">
    <source>
        <dbReference type="ARBA" id="ARBA00022723"/>
    </source>
</evidence>
<dbReference type="GO" id="GO:0052618">
    <property type="term" value="F:coenzyme F420-0:L-glutamate ligase activity"/>
    <property type="evidence" value="ECO:0007669"/>
    <property type="project" value="TreeGrafter"/>
</dbReference>
<keyword evidence="1 9" id="KW-0436">Ligase</keyword>
<evidence type="ECO:0000256" key="6">
    <source>
        <dbReference type="ARBA" id="ARBA00023134"/>
    </source>
</evidence>
<keyword evidence="7" id="KW-0464">Manganese</keyword>
<dbReference type="Pfam" id="PF01996">
    <property type="entry name" value="F420_ligase"/>
    <property type="match status" value="1"/>
</dbReference>
<dbReference type="Gene3D" id="3.30.1330.100">
    <property type="entry name" value="CofE-like"/>
    <property type="match status" value="1"/>
</dbReference>
<dbReference type="OrthoDB" id="11383at2157"/>
<dbReference type="Gene3D" id="3.90.1660.10">
    <property type="entry name" value="CofE-like domain"/>
    <property type="match status" value="1"/>
</dbReference>
<keyword evidence="5" id="KW-0630">Potassium</keyword>
<dbReference type="NCBIfam" id="NF009809">
    <property type="entry name" value="PRK13293.1"/>
    <property type="match status" value="1"/>
</dbReference>
<dbReference type="GeneID" id="11970861"/>
<dbReference type="STRING" id="1041930.Mtc_0102"/>
<gene>
    <name evidence="9" type="primary">cofE</name>
    <name evidence="9" type="ordered locus">Mtc_0102</name>
</gene>
<dbReference type="NCBIfam" id="TIGR01916">
    <property type="entry name" value="F420_cofE"/>
    <property type="match status" value="1"/>
</dbReference>
<dbReference type="GO" id="GO:0046872">
    <property type="term" value="F:metal ion binding"/>
    <property type="evidence" value="ECO:0007669"/>
    <property type="project" value="UniProtKB-KW"/>
</dbReference>
<evidence type="ECO:0000256" key="7">
    <source>
        <dbReference type="ARBA" id="ARBA00023211"/>
    </source>
</evidence>
<dbReference type="Proteomes" id="UP000005233">
    <property type="component" value="Chromosome"/>
</dbReference>
<dbReference type="PANTHER" id="PTHR47917">
    <property type="match status" value="1"/>
</dbReference>
<dbReference type="GO" id="GO:0005525">
    <property type="term" value="F:GTP binding"/>
    <property type="evidence" value="ECO:0007669"/>
    <property type="project" value="UniProtKB-KW"/>
</dbReference>
<dbReference type="RefSeq" id="WP_014404714.1">
    <property type="nucleotide sequence ID" value="NC_017034.1"/>
</dbReference>
<dbReference type="HOGENOM" id="CLU_051152_1_1_2"/>
<dbReference type="SUPFAM" id="SSF144010">
    <property type="entry name" value="CofE-like"/>
    <property type="match status" value="1"/>
</dbReference>
<evidence type="ECO:0000256" key="3">
    <source>
        <dbReference type="ARBA" id="ARBA00022741"/>
    </source>
</evidence>
<keyword evidence="4" id="KW-0460">Magnesium</keyword>
<evidence type="ECO:0000256" key="1">
    <source>
        <dbReference type="ARBA" id="ARBA00022598"/>
    </source>
</evidence>
<sequence>MKITAFTVDGVPMIKEGDDLAEILAGLVKLEDDDIVVFAHTIVSKAEGRRYFLGDIVPTPRAEELARLNNEDPRFIQHVLNNSTKILMRHPLLVETVWGNVCINAGTDRSNTESGYILSLPEDPDRSARRLRDRLFELTGKRVAVIITDTNGRSFRVGQIGVAVGCAGIAALRDRRGDKDLFGHELKITIQAIADEAAACANMLMGEADEGTPIAIIRGYQYLKDDRGIKPSFRTDEEDIVKKALLEMVEREERAQKAIAHGERPSGVARP</sequence>
<keyword evidence="2" id="KW-0479">Metal-binding</keyword>
<feature type="domain" description="Coenzyme F420:L-glutamate ligase-like" evidence="8">
    <location>
        <begin position="11"/>
        <end position="219"/>
    </location>
</feature>
<keyword evidence="10" id="KW-1185">Reference proteome</keyword>
<evidence type="ECO:0000256" key="4">
    <source>
        <dbReference type="ARBA" id="ARBA00022842"/>
    </source>
</evidence>